<dbReference type="PRINTS" id="PR00245">
    <property type="entry name" value="OLFACTORYR"/>
</dbReference>
<protein>
    <recommendedName>
        <fullName evidence="11">Olfactory receptor</fullName>
    </recommendedName>
</protein>
<dbReference type="AlphaFoldDB" id="A0AAV3ACH2"/>
<feature type="domain" description="G-protein coupled receptors family 1 profile" evidence="12">
    <location>
        <begin position="41"/>
        <end position="290"/>
    </location>
</feature>
<feature type="transmembrane region" description="Helical" evidence="11">
    <location>
        <begin position="272"/>
        <end position="292"/>
    </location>
</feature>
<accession>A0AAV3ACH2</accession>
<evidence type="ECO:0000256" key="11">
    <source>
        <dbReference type="RuleBase" id="RU363047"/>
    </source>
</evidence>
<feature type="transmembrane region" description="Helical" evidence="11">
    <location>
        <begin position="141"/>
        <end position="163"/>
    </location>
</feature>
<dbReference type="PRINTS" id="PR00237">
    <property type="entry name" value="GPCRRHODOPSN"/>
</dbReference>
<dbReference type="InterPro" id="IPR050516">
    <property type="entry name" value="Olfactory_GPCR"/>
</dbReference>
<keyword evidence="2 11" id="KW-1003">Cell membrane</keyword>
<dbReference type="Pfam" id="PF13853">
    <property type="entry name" value="7tm_4"/>
    <property type="match status" value="1"/>
</dbReference>
<dbReference type="SUPFAM" id="SSF81321">
    <property type="entry name" value="Family A G protein-coupled receptor-like"/>
    <property type="match status" value="1"/>
</dbReference>
<keyword evidence="6 10" id="KW-0297">G-protein coupled receptor</keyword>
<dbReference type="Gene3D" id="1.20.1070.10">
    <property type="entry name" value="Rhodopsin 7-helix transmembrane proteins"/>
    <property type="match status" value="1"/>
</dbReference>
<evidence type="ECO:0000256" key="9">
    <source>
        <dbReference type="ARBA" id="ARBA00023224"/>
    </source>
</evidence>
<dbReference type="CDD" id="cd15225">
    <property type="entry name" value="7tmA_OR10A-like"/>
    <property type="match status" value="1"/>
</dbReference>
<keyword evidence="14" id="KW-1185">Reference proteome</keyword>
<dbReference type="GO" id="GO:0005886">
    <property type="term" value="C:plasma membrane"/>
    <property type="evidence" value="ECO:0007669"/>
    <property type="project" value="UniProtKB-SubCell"/>
</dbReference>
<evidence type="ECO:0000256" key="10">
    <source>
        <dbReference type="RuleBase" id="RU000688"/>
    </source>
</evidence>
<organism evidence="13 14">
    <name type="scientific">Pyxicephalus adspersus</name>
    <name type="common">African bullfrog</name>
    <dbReference type="NCBI Taxonomy" id="30357"/>
    <lineage>
        <taxon>Eukaryota</taxon>
        <taxon>Metazoa</taxon>
        <taxon>Chordata</taxon>
        <taxon>Craniata</taxon>
        <taxon>Vertebrata</taxon>
        <taxon>Euteleostomi</taxon>
        <taxon>Amphibia</taxon>
        <taxon>Batrachia</taxon>
        <taxon>Anura</taxon>
        <taxon>Neobatrachia</taxon>
        <taxon>Ranoidea</taxon>
        <taxon>Pyxicephalidae</taxon>
        <taxon>Pyxicephalinae</taxon>
        <taxon>Pyxicephalus</taxon>
    </lineage>
</organism>
<keyword evidence="3 10" id="KW-0812">Transmembrane</keyword>
<dbReference type="InterPro" id="IPR000276">
    <property type="entry name" value="GPCR_Rhodpsn"/>
</dbReference>
<feature type="transmembrane region" description="Helical" evidence="11">
    <location>
        <begin position="199"/>
        <end position="226"/>
    </location>
</feature>
<feature type="transmembrane region" description="Helical" evidence="11">
    <location>
        <begin position="238"/>
        <end position="260"/>
    </location>
</feature>
<sequence>MEERNTTLPSEFILLGFYEWPHLHLILFVIFLLVYLMTLIGNLTIFVIISSSSNLHTPMYFLLCNLSILDMILTSTIMPKLLDICLTENQSITFLGCFTQVFFFVICIVAEYFLLAVMAYDRYVAICYPLHYTYLLKMKTCLQLALTSWGFGILESLLLTGLISHYPFTKSKTVNHLYCDIKPLLKLSTSSTEEAEMTILVSGVIFGFFPLAFILVTYVFIIYSILKIQSKKGKSKAFSTCSSHLTVIALFFGIILSIYIKPKSNYSIEKDKILSVFYTSLIPTLNPIIYSLRNKDVHAALQKVMMELSRIQHTLASEGDM</sequence>
<dbReference type="EMBL" id="DYDO01000007">
    <property type="protein sequence ID" value="DBA20737.1"/>
    <property type="molecule type" value="Genomic_DNA"/>
</dbReference>
<keyword evidence="11" id="KW-0716">Sensory transduction</keyword>
<feature type="transmembrane region" description="Helical" evidence="11">
    <location>
        <begin position="60"/>
        <end position="78"/>
    </location>
</feature>
<evidence type="ECO:0000256" key="6">
    <source>
        <dbReference type="ARBA" id="ARBA00023040"/>
    </source>
</evidence>
<dbReference type="InterPro" id="IPR000725">
    <property type="entry name" value="Olfact_rcpt"/>
</dbReference>
<dbReference type="PANTHER" id="PTHR26452">
    <property type="entry name" value="OLFACTORY RECEPTOR"/>
    <property type="match status" value="1"/>
</dbReference>
<gene>
    <name evidence="13" type="ORF">GDO54_017486</name>
</gene>
<keyword evidence="5 11" id="KW-1133">Transmembrane helix</keyword>
<evidence type="ECO:0000256" key="5">
    <source>
        <dbReference type="ARBA" id="ARBA00022989"/>
    </source>
</evidence>
<dbReference type="GO" id="GO:0004930">
    <property type="term" value="F:G protein-coupled receptor activity"/>
    <property type="evidence" value="ECO:0007669"/>
    <property type="project" value="UniProtKB-KW"/>
</dbReference>
<keyword evidence="7 11" id="KW-0472">Membrane</keyword>
<dbReference type="InterPro" id="IPR017452">
    <property type="entry name" value="GPCR_Rhodpsn_7TM"/>
</dbReference>
<comment type="similarity">
    <text evidence="10">Belongs to the G-protein coupled receptor 1 family.</text>
</comment>
<dbReference type="PROSITE" id="PS50262">
    <property type="entry name" value="G_PROTEIN_RECEP_F1_2"/>
    <property type="match status" value="1"/>
</dbReference>
<feature type="transmembrane region" description="Helical" evidence="11">
    <location>
        <begin position="25"/>
        <end position="48"/>
    </location>
</feature>
<evidence type="ECO:0000256" key="4">
    <source>
        <dbReference type="ARBA" id="ARBA00022725"/>
    </source>
</evidence>
<evidence type="ECO:0000256" key="3">
    <source>
        <dbReference type="ARBA" id="ARBA00022692"/>
    </source>
</evidence>
<keyword evidence="4 11" id="KW-0552">Olfaction</keyword>
<evidence type="ECO:0000256" key="8">
    <source>
        <dbReference type="ARBA" id="ARBA00023170"/>
    </source>
</evidence>
<evidence type="ECO:0000256" key="2">
    <source>
        <dbReference type="ARBA" id="ARBA00022475"/>
    </source>
</evidence>
<dbReference type="PROSITE" id="PS00237">
    <property type="entry name" value="G_PROTEIN_RECEP_F1_1"/>
    <property type="match status" value="1"/>
</dbReference>
<dbReference type="FunFam" id="1.20.1070.10:FF:000015">
    <property type="entry name" value="Olfactory receptor"/>
    <property type="match status" value="1"/>
</dbReference>
<name>A0AAV3ACH2_PYXAD</name>
<comment type="caution">
    <text evidence="13">The sequence shown here is derived from an EMBL/GenBank/DDBJ whole genome shotgun (WGS) entry which is preliminary data.</text>
</comment>
<dbReference type="GO" id="GO:0004984">
    <property type="term" value="F:olfactory receptor activity"/>
    <property type="evidence" value="ECO:0007669"/>
    <property type="project" value="InterPro"/>
</dbReference>
<evidence type="ECO:0000256" key="1">
    <source>
        <dbReference type="ARBA" id="ARBA00004651"/>
    </source>
</evidence>
<evidence type="ECO:0000259" key="12">
    <source>
        <dbReference type="PROSITE" id="PS50262"/>
    </source>
</evidence>
<comment type="subcellular location">
    <subcellularLocation>
        <location evidence="1 11">Cell membrane</location>
        <topology evidence="1 11">Multi-pass membrane protein</topology>
    </subcellularLocation>
</comment>
<reference evidence="13" key="1">
    <citation type="thesis" date="2020" institute="ProQuest LLC" country="789 East Eisenhower Parkway, Ann Arbor, MI, USA">
        <title>Comparative Genomics and Chromosome Evolution.</title>
        <authorList>
            <person name="Mudd A.B."/>
        </authorList>
    </citation>
    <scope>NUCLEOTIDE SEQUENCE</scope>
    <source>
        <strain evidence="13">1538</strain>
        <tissue evidence="13">Blood</tissue>
    </source>
</reference>
<keyword evidence="9 10" id="KW-0807">Transducer</keyword>
<dbReference type="Proteomes" id="UP001181693">
    <property type="component" value="Unassembled WGS sequence"/>
</dbReference>
<evidence type="ECO:0000256" key="7">
    <source>
        <dbReference type="ARBA" id="ARBA00023136"/>
    </source>
</evidence>
<feature type="transmembrane region" description="Helical" evidence="11">
    <location>
        <begin position="98"/>
        <end position="120"/>
    </location>
</feature>
<proteinExistence type="inferred from homology"/>
<evidence type="ECO:0000313" key="14">
    <source>
        <dbReference type="Proteomes" id="UP001181693"/>
    </source>
</evidence>
<evidence type="ECO:0000313" key="13">
    <source>
        <dbReference type="EMBL" id="DBA20737.1"/>
    </source>
</evidence>
<keyword evidence="8 10" id="KW-0675">Receptor</keyword>